<protein>
    <recommendedName>
        <fullName evidence="1">Spore protein YkvP/CgeB glycosyl transferase-like domain-containing protein</fullName>
    </recommendedName>
</protein>
<evidence type="ECO:0000259" key="1">
    <source>
        <dbReference type="Pfam" id="PF13524"/>
    </source>
</evidence>
<dbReference type="RefSeq" id="WP_235181637.1">
    <property type="nucleotide sequence ID" value="NZ_AJLN01000135.1"/>
</dbReference>
<proteinExistence type="predicted"/>
<evidence type="ECO:0000313" key="3">
    <source>
        <dbReference type="Proteomes" id="UP000268857"/>
    </source>
</evidence>
<comment type="caution">
    <text evidence="2">The sequence shown here is derived from an EMBL/GenBank/DDBJ whole genome shotgun (WGS) entry which is preliminary data.</text>
</comment>
<reference evidence="2 3" key="1">
    <citation type="journal article" date="2019" name="Genome Biol. Evol.">
        <title>Day and night: Metabolic profiles and evolutionary relationships of six axenic non-marine cyanobacteria.</title>
        <authorList>
            <person name="Will S.E."/>
            <person name="Henke P."/>
            <person name="Boedeker C."/>
            <person name="Huang S."/>
            <person name="Brinkmann H."/>
            <person name="Rohde M."/>
            <person name="Jarek M."/>
            <person name="Friedl T."/>
            <person name="Seufert S."/>
            <person name="Schumacher M."/>
            <person name="Overmann J."/>
            <person name="Neumann-Schaal M."/>
            <person name="Petersen J."/>
        </authorList>
    </citation>
    <scope>NUCLEOTIDE SEQUENCE [LARGE SCALE GENOMIC DNA]</scope>
    <source>
        <strain evidence="2 3">PCC 6912</strain>
    </source>
</reference>
<dbReference type="AlphaFoldDB" id="A0A3S1A4V8"/>
<accession>A0A3S1A4V8</accession>
<dbReference type="InterPro" id="IPR055259">
    <property type="entry name" value="YkvP/CgeB_Glyco_trans-like"/>
</dbReference>
<feature type="domain" description="Spore protein YkvP/CgeB glycosyl transferase-like" evidence="1">
    <location>
        <begin position="222"/>
        <end position="331"/>
    </location>
</feature>
<dbReference type="EMBL" id="RSCJ01000002">
    <property type="protein sequence ID" value="RUR85997.1"/>
    <property type="molecule type" value="Genomic_DNA"/>
</dbReference>
<dbReference type="STRING" id="211165.GCA_000317285_05878"/>
<keyword evidence="3" id="KW-1185">Reference proteome</keyword>
<sequence length="359" mass="41790">MINHDDNNMNLFVLSELYPGNKHVGWSVLYPLEEVLSSTFDATFIYPLPNNKIQFLKRYRYRIFKSWYEIDNLPILDKGPNILLVIGLGPRFLLSIHALKSLLKKFDLRIGYILDGFYSSHLDRDVIPYLDHLFVICADIADIINSNTKLTTTFLPLATDVLKLGSNSISRSIDIIGYGRTEPKIHKCLQRSFNEKQNNRIYLHSTFSQPEVFDIPEHTKLLFKILSRSKISLCFEASNVERFQGHSPILMRWFESWSSGCNVVGKKPFGKGVANLLNWQNSTIEVPDDSADWIPFFEELLSDNNTLIANSQRNYRECLNRHDWRYRIKDMFKILELPIKENLKNEIAYLKGKIYSRTV</sequence>
<dbReference type="Proteomes" id="UP000268857">
    <property type="component" value="Unassembled WGS sequence"/>
</dbReference>
<name>A0A3S1A4V8_CHLFR</name>
<organism evidence="2 3">
    <name type="scientific">Chlorogloeopsis fritschii PCC 6912</name>
    <dbReference type="NCBI Taxonomy" id="211165"/>
    <lineage>
        <taxon>Bacteria</taxon>
        <taxon>Bacillati</taxon>
        <taxon>Cyanobacteriota</taxon>
        <taxon>Cyanophyceae</taxon>
        <taxon>Nostocales</taxon>
        <taxon>Chlorogloeopsidaceae</taxon>
        <taxon>Chlorogloeopsis</taxon>
    </lineage>
</organism>
<gene>
    <name evidence="2" type="ORF">PCC6912_08220</name>
</gene>
<dbReference type="Pfam" id="PF13524">
    <property type="entry name" value="Glyco_trans_1_2"/>
    <property type="match status" value="1"/>
</dbReference>
<evidence type="ECO:0000313" key="2">
    <source>
        <dbReference type="EMBL" id="RUR85997.1"/>
    </source>
</evidence>